<dbReference type="GO" id="GO:0141221">
    <property type="term" value="F:histone deacetylase activity, hydrolytic mechanism"/>
    <property type="evidence" value="ECO:0007669"/>
    <property type="project" value="UniProtKB-EC"/>
</dbReference>
<dbReference type="InterPro" id="IPR023696">
    <property type="entry name" value="Ureohydrolase_dom_sf"/>
</dbReference>
<organism evidence="13">
    <name type="scientific">Ditylum brightwellii</name>
    <dbReference type="NCBI Taxonomy" id="49249"/>
    <lineage>
        <taxon>Eukaryota</taxon>
        <taxon>Sar</taxon>
        <taxon>Stramenopiles</taxon>
        <taxon>Ochrophyta</taxon>
        <taxon>Bacillariophyta</taxon>
        <taxon>Mediophyceae</taxon>
        <taxon>Lithodesmiophycidae</taxon>
        <taxon>Lithodesmiales</taxon>
        <taxon>Lithodesmiaceae</taxon>
        <taxon>Ditylum</taxon>
    </lineage>
</organism>
<keyword evidence="10" id="KW-0175">Coiled coil</keyword>
<evidence type="ECO:0000256" key="8">
    <source>
        <dbReference type="ARBA" id="ARBA00023163"/>
    </source>
</evidence>
<dbReference type="InterPro" id="IPR023801">
    <property type="entry name" value="His_deacetylse_dom"/>
</dbReference>
<evidence type="ECO:0000259" key="12">
    <source>
        <dbReference type="Pfam" id="PF00850"/>
    </source>
</evidence>
<evidence type="ECO:0000256" key="3">
    <source>
        <dbReference type="ARBA" id="ARBA00012111"/>
    </source>
</evidence>
<dbReference type="InterPro" id="IPR037138">
    <property type="entry name" value="His_deacetylse_dom_sf"/>
</dbReference>
<feature type="compositionally biased region" description="Polar residues" evidence="11">
    <location>
        <begin position="174"/>
        <end position="183"/>
    </location>
</feature>
<comment type="subcellular location">
    <subcellularLocation>
        <location evidence="1">Nucleus</location>
    </subcellularLocation>
</comment>
<reference evidence="13" key="1">
    <citation type="submission" date="2021-01" db="EMBL/GenBank/DDBJ databases">
        <authorList>
            <person name="Corre E."/>
            <person name="Pelletier E."/>
            <person name="Niang G."/>
            <person name="Scheremetjew M."/>
            <person name="Finn R."/>
            <person name="Kale V."/>
            <person name="Holt S."/>
            <person name="Cochrane G."/>
            <person name="Meng A."/>
            <person name="Brown T."/>
            <person name="Cohen L."/>
        </authorList>
    </citation>
    <scope>NUCLEOTIDE SEQUENCE</scope>
    <source>
        <strain evidence="13">GSO104</strain>
    </source>
</reference>
<gene>
    <name evidence="13" type="ORF">DBRI00130_LOCUS23939</name>
</gene>
<dbReference type="Gene3D" id="3.40.800.20">
    <property type="entry name" value="Histone deacetylase domain"/>
    <property type="match status" value="1"/>
</dbReference>
<feature type="region of interest" description="Disordered" evidence="11">
    <location>
        <begin position="291"/>
        <end position="314"/>
    </location>
</feature>
<keyword evidence="7" id="KW-0805">Transcription regulation</keyword>
<keyword evidence="4" id="KW-0678">Repressor</keyword>
<proteinExistence type="inferred from homology"/>
<protein>
    <recommendedName>
        <fullName evidence="3">histone deacetylase</fullName>
        <ecNumber evidence="3">3.5.1.98</ecNumber>
    </recommendedName>
</protein>
<dbReference type="PRINTS" id="PR01270">
    <property type="entry name" value="HDASUPER"/>
</dbReference>
<sequence>MTILQDEEEDCQKSFVYMAFDERMTLHKSIQRQKNQRKTALQQLHQINNDKDEEKENGTKYEHPDRVTCIYDRMVQLEEQLTGMPSSFAVAAQNYQSNLFTTAKKEEEEGAASQQEQQPSLEMAEIENISSSADSELTREESASSTKEEGAASQQEQQSSLGMASIENDKTRNDPQTISSSADSELTKEESASSTTTTITENTSQKRSSCRFLHVPCTPADRDTIELAHTSRHYEKLRQTSELTDKQLRDLIYLHERDNDLYFCKDTFLAATLSCGGVINCVNAVMDDRRSHNQNNEDGNSSNHEDDDSDDEHMDSNRAIAVVRPPGHHACEDKAMGFCFFNNVAVAAKHALDTERANRVCILDWDIHHGNGTQDLTFDDPDIFYISLHRLGSNPSTTFYPGTGKPEEVGYGTASGANLNIGWTSCGMGNVEYAAAFSELVLPLLSAYKPDLILISCGFDAVKDDHIGDCNLTPDMYYSMTRSVIKTVGLSVPVVVALEGGYNLDIIPLCMEAVALAMLDEPLDYRKKKKLPLRSAKSVGASSDLFNSLPTELNEKKTNITNNKINNRNERKQTHRRKETRMSILSRLEDGRRELSHLWLHNATNDKQRGYAKNSAIRCINQSMRAIRDAAMWKDSTAVNFSTDIPEQTYETPFSIKTRSRRGQDPLFDTNDTNKRSKLLAV</sequence>
<evidence type="ECO:0000313" key="13">
    <source>
        <dbReference type="EMBL" id="CAE4624404.1"/>
    </source>
</evidence>
<dbReference type="GO" id="GO:0040029">
    <property type="term" value="P:epigenetic regulation of gene expression"/>
    <property type="evidence" value="ECO:0007669"/>
    <property type="project" value="TreeGrafter"/>
</dbReference>
<keyword evidence="8" id="KW-0804">Transcription</keyword>
<dbReference type="PANTHER" id="PTHR10625">
    <property type="entry name" value="HISTONE DEACETYLASE HDAC1-RELATED"/>
    <property type="match status" value="1"/>
</dbReference>
<evidence type="ECO:0000256" key="6">
    <source>
        <dbReference type="ARBA" id="ARBA00022853"/>
    </source>
</evidence>
<keyword evidence="5" id="KW-0378">Hydrolase</keyword>
<comment type="similarity">
    <text evidence="2">Belongs to the histone deacetylase family. HD type 2 subfamily.</text>
</comment>
<dbReference type="Pfam" id="PF00850">
    <property type="entry name" value="Hist_deacetyl"/>
    <property type="match status" value="1"/>
</dbReference>
<feature type="coiled-coil region" evidence="10">
    <location>
        <begin position="30"/>
        <end position="57"/>
    </location>
</feature>
<evidence type="ECO:0000256" key="11">
    <source>
        <dbReference type="SAM" id="MobiDB-lite"/>
    </source>
</evidence>
<dbReference type="GO" id="GO:0000118">
    <property type="term" value="C:histone deacetylase complex"/>
    <property type="evidence" value="ECO:0007669"/>
    <property type="project" value="TreeGrafter"/>
</dbReference>
<dbReference type="InterPro" id="IPR000286">
    <property type="entry name" value="HDACs"/>
</dbReference>
<evidence type="ECO:0000256" key="10">
    <source>
        <dbReference type="SAM" id="Coils"/>
    </source>
</evidence>
<feature type="compositionally biased region" description="Basic and acidic residues" evidence="11">
    <location>
        <begin position="136"/>
        <end position="150"/>
    </location>
</feature>
<dbReference type="AlphaFoldDB" id="A0A7S4RU61"/>
<dbReference type="CDD" id="cd09992">
    <property type="entry name" value="HDAC_classII"/>
    <property type="match status" value="1"/>
</dbReference>
<dbReference type="EC" id="3.5.1.98" evidence="3"/>
<keyword evidence="9" id="KW-0539">Nucleus</keyword>
<evidence type="ECO:0000256" key="1">
    <source>
        <dbReference type="ARBA" id="ARBA00004123"/>
    </source>
</evidence>
<evidence type="ECO:0000256" key="9">
    <source>
        <dbReference type="ARBA" id="ARBA00023242"/>
    </source>
</evidence>
<feature type="domain" description="Histone deacetylase" evidence="12">
    <location>
        <begin position="198"/>
        <end position="516"/>
    </location>
</feature>
<evidence type="ECO:0000256" key="4">
    <source>
        <dbReference type="ARBA" id="ARBA00022491"/>
    </source>
</evidence>
<name>A0A7S4RU61_9STRA</name>
<evidence type="ECO:0000256" key="5">
    <source>
        <dbReference type="ARBA" id="ARBA00022801"/>
    </source>
</evidence>
<keyword evidence="6" id="KW-0156">Chromatin regulator</keyword>
<dbReference type="PANTHER" id="PTHR10625:SF5">
    <property type="entry name" value="HISTONE DEACETYLASE"/>
    <property type="match status" value="1"/>
</dbReference>
<evidence type="ECO:0000256" key="7">
    <source>
        <dbReference type="ARBA" id="ARBA00023015"/>
    </source>
</evidence>
<feature type="compositionally biased region" description="Low complexity" evidence="11">
    <location>
        <begin position="151"/>
        <end position="160"/>
    </location>
</feature>
<feature type="region of interest" description="Disordered" evidence="11">
    <location>
        <begin position="130"/>
        <end position="205"/>
    </location>
</feature>
<feature type="compositionally biased region" description="Low complexity" evidence="11">
    <location>
        <begin position="192"/>
        <end position="203"/>
    </location>
</feature>
<accession>A0A7S4RU61</accession>
<evidence type="ECO:0000256" key="2">
    <source>
        <dbReference type="ARBA" id="ARBA00007738"/>
    </source>
</evidence>
<dbReference type="SUPFAM" id="SSF52768">
    <property type="entry name" value="Arginase/deacetylase"/>
    <property type="match status" value="1"/>
</dbReference>
<dbReference type="EMBL" id="HBNS01030492">
    <property type="protein sequence ID" value="CAE4624404.1"/>
    <property type="molecule type" value="Transcribed_RNA"/>
</dbReference>